<dbReference type="KEGG" id="ncs:NCAS_0C02720"/>
<dbReference type="Proteomes" id="UP000001640">
    <property type="component" value="Chromosome 3"/>
</dbReference>
<dbReference type="HOGENOM" id="CLU_004312_4_3_1"/>
<organism evidence="4 5">
    <name type="scientific">Naumovozyma castellii</name>
    <name type="common">Yeast</name>
    <name type="synonym">Saccharomyces castellii</name>
    <dbReference type="NCBI Taxonomy" id="27288"/>
    <lineage>
        <taxon>Eukaryota</taxon>
        <taxon>Fungi</taxon>
        <taxon>Dikarya</taxon>
        <taxon>Ascomycota</taxon>
        <taxon>Saccharomycotina</taxon>
        <taxon>Saccharomycetes</taxon>
        <taxon>Saccharomycetales</taxon>
        <taxon>Saccharomycetaceae</taxon>
        <taxon>Naumovozyma</taxon>
    </lineage>
</organism>
<dbReference type="Gene3D" id="3.30.810.10">
    <property type="entry name" value="2-Layer Sandwich"/>
    <property type="match status" value="1"/>
</dbReference>
<dbReference type="STRING" id="1064592.G0VCQ2"/>
<gene>
    <name evidence="4" type="primary">NCAS0C02720</name>
    <name evidence="4" type="ordered locus">NCAS_0C02720</name>
</gene>
<dbReference type="OrthoDB" id="20783at2759"/>
<dbReference type="GeneID" id="96902845"/>
<evidence type="ECO:0000256" key="2">
    <source>
        <dbReference type="SAM" id="MobiDB-lite"/>
    </source>
</evidence>
<dbReference type="Gene3D" id="3.30.800.10">
    <property type="entry name" value="Phosphatidylinositol Phosphate Kinase II Beta"/>
    <property type="match status" value="1"/>
</dbReference>
<dbReference type="AlphaFoldDB" id="G0VCQ2"/>
<evidence type="ECO:0000313" key="4">
    <source>
        <dbReference type="EMBL" id="CCC69262.1"/>
    </source>
</evidence>
<keyword evidence="1" id="KW-0418">Kinase</keyword>
<evidence type="ECO:0000259" key="3">
    <source>
        <dbReference type="PROSITE" id="PS51455"/>
    </source>
</evidence>
<dbReference type="SUPFAM" id="SSF56104">
    <property type="entry name" value="SAICAR synthase-like"/>
    <property type="match status" value="1"/>
</dbReference>
<dbReference type="SMART" id="SM00330">
    <property type="entry name" value="PIPKc"/>
    <property type="match status" value="1"/>
</dbReference>
<accession>G0VCQ2</accession>
<dbReference type="InParanoid" id="G0VCQ2"/>
<dbReference type="GO" id="GO:0046854">
    <property type="term" value="P:phosphatidylinositol phosphate biosynthetic process"/>
    <property type="evidence" value="ECO:0007669"/>
    <property type="project" value="TreeGrafter"/>
</dbReference>
<reference key="2">
    <citation type="submission" date="2011-08" db="EMBL/GenBank/DDBJ databases">
        <title>Genome sequence of Naumovozyma castellii.</title>
        <authorList>
            <person name="Gordon J.L."/>
            <person name="Armisen D."/>
            <person name="Proux-Wera E."/>
            <person name="OhEigeartaigh S.S."/>
            <person name="Byrne K.P."/>
            <person name="Wolfe K.H."/>
        </authorList>
    </citation>
    <scope>NUCLEOTIDE SEQUENCE</scope>
    <source>
        <strain>Type strain:CBS 4309</strain>
    </source>
</reference>
<dbReference type="OMA" id="FMESGCK"/>
<dbReference type="PANTHER" id="PTHR23086">
    <property type="entry name" value="PHOSPHATIDYLINOSITOL-4-PHOSPHATE 5-KINASE"/>
    <property type="match status" value="1"/>
</dbReference>
<keyword evidence="1" id="KW-0547">Nucleotide-binding</keyword>
<dbReference type="RefSeq" id="XP_003675628.1">
    <property type="nucleotide sequence ID" value="XM_003675580.1"/>
</dbReference>
<feature type="compositionally biased region" description="Low complexity" evidence="2">
    <location>
        <begin position="40"/>
        <end position="52"/>
    </location>
</feature>
<dbReference type="InterPro" id="IPR002498">
    <property type="entry name" value="PInositol-4-P-4/5-kinase_core"/>
</dbReference>
<keyword evidence="1" id="KW-0808">Transferase</keyword>
<evidence type="ECO:0000256" key="1">
    <source>
        <dbReference type="PROSITE-ProRule" id="PRU00781"/>
    </source>
</evidence>
<dbReference type="Pfam" id="PF01504">
    <property type="entry name" value="PIP5K"/>
    <property type="match status" value="1"/>
</dbReference>
<dbReference type="PANTHER" id="PTHR23086:SF8">
    <property type="entry name" value="PHOSPHATIDYLINOSITOL 5-PHOSPHATE 4-KINASE, ISOFORM A"/>
    <property type="match status" value="1"/>
</dbReference>
<dbReference type="InterPro" id="IPR023610">
    <property type="entry name" value="PInositol-4/5-P-5/4-kinase"/>
</dbReference>
<dbReference type="GO" id="GO:0016308">
    <property type="term" value="F:1-phosphatidylinositol-4-phosphate 5-kinase activity"/>
    <property type="evidence" value="ECO:0007669"/>
    <property type="project" value="TreeGrafter"/>
</dbReference>
<dbReference type="InterPro" id="IPR027483">
    <property type="entry name" value="PInositol-4-P-4/5-kinase_C_sf"/>
</dbReference>
<dbReference type="GO" id="GO:0005886">
    <property type="term" value="C:plasma membrane"/>
    <property type="evidence" value="ECO:0007669"/>
    <property type="project" value="TreeGrafter"/>
</dbReference>
<dbReference type="eggNOG" id="KOG0229">
    <property type="taxonomic scope" value="Eukaryota"/>
</dbReference>
<protein>
    <recommendedName>
        <fullName evidence="3">PIPK domain-containing protein</fullName>
    </recommendedName>
</protein>
<keyword evidence="5" id="KW-1185">Reference proteome</keyword>
<feature type="region of interest" description="Disordered" evidence="2">
    <location>
        <begin position="29"/>
        <end position="67"/>
    </location>
</feature>
<proteinExistence type="predicted"/>
<name>G0VCQ2_NAUCA</name>
<feature type="compositionally biased region" description="Polar residues" evidence="2">
    <location>
        <begin position="53"/>
        <end position="67"/>
    </location>
</feature>
<reference evidence="4 5" key="1">
    <citation type="journal article" date="2011" name="Proc. Natl. Acad. Sci. U.S.A.">
        <title>Evolutionary erosion of yeast sex chromosomes by mating-type switching accidents.</title>
        <authorList>
            <person name="Gordon J.L."/>
            <person name="Armisen D."/>
            <person name="Proux-Wera E."/>
            <person name="Oheigeartaigh S.S."/>
            <person name="Byrne K.P."/>
            <person name="Wolfe K.H."/>
        </authorList>
    </citation>
    <scope>NUCLEOTIDE SEQUENCE [LARGE SCALE GENOMIC DNA]</scope>
    <source>
        <strain evidence="5">ATCC 76901 / BCRC 22586 / CBS 4309 / NBRC 1992 / NRRL Y-12630</strain>
    </source>
</reference>
<dbReference type="GO" id="GO:0005524">
    <property type="term" value="F:ATP binding"/>
    <property type="evidence" value="ECO:0007669"/>
    <property type="project" value="UniProtKB-UniRule"/>
</dbReference>
<feature type="domain" description="PIPK" evidence="3">
    <location>
        <begin position="216"/>
        <end position="576"/>
    </location>
</feature>
<dbReference type="PROSITE" id="PS51455">
    <property type="entry name" value="PIPK"/>
    <property type="match status" value="1"/>
</dbReference>
<dbReference type="EMBL" id="HE576754">
    <property type="protein sequence ID" value="CCC69262.1"/>
    <property type="molecule type" value="Genomic_DNA"/>
</dbReference>
<dbReference type="InterPro" id="IPR027484">
    <property type="entry name" value="PInositol-4-P-5-kinase_N"/>
</dbReference>
<keyword evidence="1" id="KW-0067">ATP-binding</keyword>
<evidence type="ECO:0000313" key="5">
    <source>
        <dbReference type="Proteomes" id="UP000001640"/>
    </source>
</evidence>
<sequence>MHILPLPPSSELSLNLNLKLAQLIKKPYPENEDEETPAVSTTISSSSGSSSSCRNMTMTVSSTSSHASTPDLFNIDANPVEASMITETISAIQTDPIVPVASNDDQNVRLRKTSTVIERRPTLKMVRKTTTQDSIRTIRTNIPFKASRHSQIVPIDEDIVTSDEILPRMVNCRHKGSNKFIVLPNAVEDNNTDGTKTRIIDSSNNIGNPKIGRTISRGHENFQIVYNMLTGIQSAILHSENDLSDLTPQDFKTNKKFVFQSSESDTTPKYSFKFKDYSPKVFKKLRSSFKLNDKDYLQSLTSKYVLNEINSPGKSGSFFYYSRDYKYIIKTIHHSEHLHLRKTLREYFQHIVSNPNTLICQFYGLYRIKFHKDDQTFNLGNNKQIYFLVMNNLFPPNLQMNITFDLKGSTWGRLTSQSMSPKPTNSTPTTSLVMKDLNWLNENEKINFGSRENEVFLKQLKKDVDLLKRLNTMDYSLLVGIHYLDDSESIQDNNTTNNADERLTLGLSTSLISGREKPKKRFVICYVGIIDCLTDYSMVKKLETIWRCMNHDFHSISAVPPKYYGKRFYKFIEKSIVEN</sequence>